<evidence type="ECO:0000313" key="3">
    <source>
        <dbReference type="EMBL" id="HIU90421.1"/>
    </source>
</evidence>
<dbReference type="PROSITE" id="PS51482">
    <property type="entry name" value="DEGV"/>
    <property type="match status" value="1"/>
</dbReference>
<dbReference type="Pfam" id="PF02645">
    <property type="entry name" value="DegV"/>
    <property type="match status" value="1"/>
</dbReference>
<evidence type="ECO:0000256" key="1">
    <source>
        <dbReference type="ARBA" id="ARBA00003238"/>
    </source>
</evidence>
<dbReference type="GO" id="GO:0008289">
    <property type="term" value="F:lipid binding"/>
    <property type="evidence" value="ECO:0007669"/>
    <property type="project" value="UniProtKB-KW"/>
</dbReference>
<name>A0A9D1MWG2_9BACT</name>
<dbReference type="InterPro" id="IPR003797">
    <property type="entry name" value="DegV"/>
</dbReference>
<protein>
    <submittedName>
        <fullName evidence="3">DegV family protein</fullName>
    </submittedName>
</protein>
<dbReference type="InterPro" id="IPR043168">
    <property type="entry name" value="DegV_C"/>
</dbReference>
<dbReference type="AlphaFoldDB" id="A0A9D1MWG2"/>
<gene>
    <name evidence="3" type="ORF">IAC72_00195</name>
</gene>
<evidence type="ECO:0000313" key="4">
    <source>
        <dbReference type="Proteomes" id="UP000886852"/>
    </source>
</evidence>
<dbReference type="InterPro" id="IPR050270">
    <property type="entry name" value="DegV_domain_contain"/>
</dbReference>
<reference evidence="3" key="1">
    <citation type="submission" date="2020-10" db="EMBL/GenBank/DDBJ databases">
        <authorList>
            <person name="Gilroy R."/>
        </authorList>
    </citation>
    <scope>NUCLEOTIDE SEQUENCE</scope>
    <source>
        <strain evidence="3">ChiHjej12B11-7776</strain>
    </source>
</reference>
<dbReference type="PANTHER" id="PTHR33434">
    <property type="entry name" value="DEGV DOMAIN-CONTAINING PROTEIN DR_1986-RELATED"/>
    <property type="match status" value="1"/>
</dbReference>
<accession>A0A9D1MWG2</accession>
<comment type="caution">
    <text evidence="3">The sequence shown here is derived from an EMBL/GenBank/DDBJ whole genome shotgun (WGS) entry which is preliminary data.</text>
</comment>
<dbReference type="EMBL" id="DVOC01000006">
    <property type="protein sequence ID" value="HIU90421.1"/>
    <property type="molecule type" value="Genomic_DNA"/>
</dbReference>
<dbReference type="NCBIfam" id="TIGR00762">
    <property type="entry name" value="DegV"/>
    <property type="match status" value="1"/>
</dbReference>
<dbReference type="Gene3D" id="3.40.50.10170">
    <property type="match status" value="1"/>
</dbReference>
<keyword evidence="2" id="KW-0446">Lipid-binding</keyword>
<dbReference type="PANTHER" id="PTHR33434:SF3">
    <property type="entry name" value="DEGV DOMAIN-CONTAINING PROTEIN YITS"/>
    <property type="match status" value="1"/>
</dbReference>
<proteinExistence type="predicted"/>
<comment type="function">
    <text evidence="1">May bind long-chain fatty acids, such as palmitate, and may play a role in lipid transport or fatty acid metabolism.</text>
</comment>
<dbReference type="SUPFAM" id="SSF82549">
    <property type="entry name" value="DAK1/DegV-like"/>
    <property type="match status" value="1"/>
</dbReference>
<reference evidence="3" key="2">
    <citation type="journal article" date="2021" name="PeerJ">
        <title>Extensive microbial diversity within the chicken gut microbiome revealed by metagenomics and culture.</title>
        <authorList>
            <person name="Gilroy R."/>
            <person name="Ravi A."/>
            <person name="Getino M."/>
            <person name="Pursley I."/>
            <person name="Horton D.L."/>
            <person name="Alikhan N.F."/>
            <person name="Baker D."/>
            <person name="Gharbi K."/>
            <person name="Hall N."/>
            <person name="Watson M."/>
            <person name="Adriaenssens E.M."/>
            <person name="Foster-Nyarko E."/>
            <person name="Jarju S."/>
            <person name="Secka A."/>
            <person name="Antonio M."/>
            <person name="Oren A."/>
            <person name="Chaudhuri R.R."/>
            <person name="La Ragione R."/>
            <person name="Hildebrand F."/>
            <person name="Pallen M.J."/>
        </authorList>
    </citation>
    <scope>NUCLEOTIDE SEQUENCE</scope>
    <source>
        <strain evidence="3">ChiHjej12B11-7776</strain>
    </source>
</reference>
<dbReference type="Proteomes" id="UP000886852">
    <property type="component" value="Unassembled WGS sequence"/>
</dbReference>
<evidence type="ECO:0000256" key="2">
    <source>
        <dbReference type="ARBA" id="ARBA00023121"/>
    </source>
</evidence>
<sequence length="291" mass="32800">MYRITTESICDVDVNYLQQRNCDVLFYSYTADGKEYLDDMWRQPQQQESLYAALQKGKPSTSLINQSRYEQFFLERLQTEDVLHIAFSSGLSSSANNAFLAAQKIEKMNLPHKLKVVDTLSGCGGMALLVEHALDMRDGGATMEEVWRWLEDNKLRPRHYFFTSDLSYLRRSGRVSGAVMLIGNLLRLCPVMRATDEGKLVAYAKTITAKKAEQKLIAEMLSQAEGGVDYDKTLYVAHAWCPQTAQAVADLAKLTFPRLKDIRISPIGSILSCHCGPGTTAIFFWGKDNCR</sequence>
<organism evidence="3 4">
    <name type="scientific">Candidatus Fimimonas merdipullorum</name>
    <dbReference type="NCBI Taxonomy" id="2840822"/>
    <lineage>
        <taxon>Bacteria</taxon>
        <taxon>Pseudomonadati</taxon>
        <taxon>Myxococcota</taxon>
        <taxon>Myxococcia</taxon>
        <taxon>Myxococcales</taxon>
        <taxon>Cystobacterineae</taxon>
        <taxon>Myxococcaceae</taxon>
        <taxon>Myxococcaceae incertae sedis</taxon>
        <taxon>Candidatus Fimimonas</taxon>
    </lineage>
</organism>
<dbReference type="Gene3D" id="3.30.1180.10">
    <property type="match status" value="1"/>
</dbReference>